<keyword evidence="7" id="KW-0159">Chromosome partition</keyword>
<evidence type="ECO:0000256" key="7">
    <source>
        <dbReference type="ARBA" id="ARBA00022829"/>
    </source>
</evidence>
<protein>
    <submittedName>
        <fullName evidence="16">DNA translocase FtsK</fullName>
    </submittedName>
</protein>
<dbReference type="GO" id="GO:0005524">
    <property type="term" value="F:ATP binding"/>
    <property type="evidence" value="ECO:0007669"/>
    <property type="project" value="UniProtKB-KW"/>
</dbReference>
<dbReference type="PANTHER" id="PTHR22683">
    <property type="entry name" value="SPORULATION PROTEIN RELATED"/>
    <property type="match status" value="1"/>
</dbReference>
<keyword evidence="8" id="KW-0067">ATP-binding</keyword>
<dbReference type="Pfam" id="PF09397">
    <property type="entry name" value="FtsK_gamma"/>
    <property type="match status" value="1"/>
</dbReference>
<evidence type="ECO:0000256" key="13">
    <source>
        <dbReference type="SAM" id="MobiDB-lite"/>
    </source>
</evidence>
<feature type="region of interest" description="Disordered" evidence="13">
    <location>
        <begin position="269"/>
        <end position="288"/>
    </location>
</feature>
<dbReference type="Pfam" id="PF13491">
    <property type="entry name" value="FtsK_4TM"/>
    <property type="match status" value="1"/>
</dbReference>
<organism evidence="16">
    <name type="scientific">hydrothermal vent metagenome</name>
    <dbReference type="NCBI Taxonomy" id="652676"/>
    <lineage>
        <taxon>unclassified sequences</taxon>
        <taxon>metagenomes</taxon>
        <taxon>ecological metagenomes</taxon>
    </lineage>
</organism>
<dbReference type="InterPro" id="IPR002543">
    <property type="entry name" value="FtsK_dom"/>
</dbReference>
<dbReference type="SUPFAM" id="SSF52540">
    <property type="entry name" value="P-loop containing nucleoside triphosphate hydrolases"/>
    <property type="match status" value="1"/>
</dbReference>
<dbReference type="AlphaFoldDB" id="A0A3B1C7B6"/>
<feature type="domain" description="FtsK" evidence="15">
    <location>
        <begin position="442"/>
        <end position="659"/>
    </location>
</feature>
<evidence type="ECO:0000256" key="2">
    <source>
        <dbReference type="ARBA" id="ARBA00006474"/>
    </source>
</evidence>
<dbReference type="Gene3D" id="3.40.50.300">
    <property type="entry name" value="P-loop containing nucleotide triphosphate hydrolases"/>
    <property type="match status" value="1"/>
</dbReference>
<dbReference type="SMART" id="SM00843">
    <property type="entry name" value="Ftsk_gamma"/>
    <property type="match status" value="1"/>
</dbReference>
<keyword evidence="4" id="KW-0132">Cell division</keyword>
<proteinExistence type="inferred from homology"/>
<feature type="transmembrane region" description="Helical" evidence="14">
    <location>
        <begin position="144"/>
        <end position="164"/>
    </location>
</feature>
<evidence type="ECO:0000256" key="5">
    <source>
        <dbReference type="ARBA" id="ARBA00022692"/>
    </source>
</evidence>
<dbReference type="InterPro" id="IPR036390">
    <property type="entry name" value="WH_DNA-bd_sf"/>
</dbReference>
<dbReference type="InterPro" id="IPR050206">
    <property type="entry name" value="FtsK/SpoIIIE/SftA"/>
</dbReference>
<comment type="subcellular location">
    <subcellularLocation>
        <location evidence="1">Cell membrane</location>
        <topology evidence="1">Multi-pass membrane protein</topology>
    </subcellularLocation>
</comment>
<dbReference type="PROSITE" id="PS50901">
    <property type="entry name" value="FTSK"/>
    <property type="match status" value="1"/>
</dbReference>
<evidence type="ECO:0000256" key="1">
    <source>
        <dbReference type="ARBA" id="ARBA00004651"/>
    </source>
</evidence>
<evidence type="ECO:0000256" key="3">
    <source>
        <dbReference type="ARBA" id="ARBA00022475"/>
    </source>
</evidence>
<gene>
    <name evidence="16" type="ORF">MNBD_NITROSPINAE04-2590</name>
</gene>
<keyword evidence="3" id="KW-1003">Cell membrane</keyword>
<dbReference type="GO" id="GO:0007059">
    <property type="term" value="P:chromosome segregation"/>
    <property type="evidence" value="ECO:0007669"/>
    <property type="project" value="UniProtKB-KW"/>
</dbReference>
<dbReference type="InterPro" id="IPR036388">
    <property type="entry name" value="WH-like_DNA-bd_sf"/>
</dbReference>
<name>A0A3B1C7B6_9ZZZZ</name>
<keyword evidence="12" id="KW-0131">Cell cycle</keyword>
<keyword evidence="10" id="KW-0238">DNA-binding</keyword>
<keyword evidence="9 14" id="KW-1133">Transmembrane helix</keyword>
<dbReference type="GO" id="GO:0051301">
    <property type="term" value="P:cell division"/>
    <property type="evidence" value="ECO:0007669"/>
    <property type="project" value="UniProtKB-KW"/>
</dbReference>
<dbReference type="Gene3D" id="3.30.980.40">
    <property type="match status" value="1"/>
</dbReference>
<keyword evidence="5 14" id="KW-0812">Transmembrane</keyword>
<comment type="similarity">
    <text evidence="2">Belongs to the FtsK/SpoIIIE/SftA family.</text>
</comment>
<feature type="transmembrane region" description="Helical" evidence="14">
    <location>
        <begin position="176"/>
        <end position="195"/>
    </location>
</feature>
<dbReference type="EMBL" id="UOGA01000180">
    <property type="protein sequence ID" value="VAX20553.1"/>
    <property type="molecule type" value="Genomic_DNA"/>
</dbReference>
<dbReference type="InterPro" id="IPR025199">
    <property type="entry name" value="FtsK_4TM"/>
</dbReference>
<sequence length="804" mass="88116">MESSKAKITLEVIGVCLIATAVFTAISLFSYHASDPSLNSYLSLPAVVKNQAGIIGASLSDMSVQTAGAAAGLIPAGLLYIGVLLCSKPSIWSFASFIGGFSILMAAVSAWTNVYWGADPLFSGAVAGGAFGKYVAENLMVRWFSVYGSYVILTALTLSSILLITRMSLSKAFEKINLIAHKSLVLISQLGMWLWKTVVRLVLGMVSMVVKIRIPIFMETVEERKIKEKKEKIRLKQKGDYPLDNEMVTGEEDESLFIPGEPVIINMDTDNLPPLPPGRKDSKSDDGNLEGFVSQESLNFGDGGQYIYPSLKLLDVESNTVSRQSRQELIKRSMILEKKLRDFGIDGKVSQVLPGPVVTVYEFEPAPGIKVSRIVGLADDLAMVLRATSIRILAPVPGKSVVGIEVPNIVRETVFLKEILSSDEFKNSESRLTMALGKDVSGASVVADLSQVPHLLIAGSTGAGKSVGINSMISSILYKATPAEVKFIMIDPKMLELSIYEGIPHLIAPVVTNPKKAANALRWAVDEMERRYKKLSKLGVRNIDGYNKLVERQREQAVKKGRGPIKVSEWKDDGMEAKEETLEKLPYIVVVIDELADLMMVAAKEVEDALARLAQMARASGIHLIVATQRPSVDVLTGLIKANFPARISFQVRSRIDSRTILDSMGADKLLGKGDMLYLPPGTSKLVRIHGSFVSDTEIHRLVGFLKDQQTPVYDEEILKPVDEGAEGGGYDEEADEFYDQALELVAKTRQASISMIQRRFRIGYNRAARIVEMMERQGLVGPADGLKPREVFIKELDDVESIN</sequence>
<keyword evidence="11 14" id="KW-0472">Membrane</keyword>
<evidence type="ECO:0000256" key="6">
    <source>
        <dbReference type="ARBA" id="ARBA00022741"/>
    </source>
</evidence>
<feature type="transmembrane region" description="Helical" evidence="14">
    <location>
        <begin position="94"/>
        <end position="116"/>
    </location>
</feature>
<dbReference type="Pfam" id="PF01580">
    <property type="entry name" value="FtsK_SpoIIIE"/>
    <property type="match status" value="1"/>
</dbReference>
<evidence type="ECO:0000313" key="16">
    <source>
        <dbReference type="EMBL" id="VAX20553.1"/>
    </source>
</evidence>
<evidence type="ECO:0000256" key="4">
    <source>
        <dbReference type="ARBA" id="ARBA00022618"/>
    </source>
</evidence>
<evidence type="ECO:0000256" key="12">
    <source>
        <dbReference type="ARBA" id="ARBA00023306"/>
    </source>
</evidence>
<dbReference type="Gene3D" id="1.10.10.10">
    <property type="entry name" value="Winged helix-like DNA-binding domain superfamily/Winged helix DNA-binding domain"/>
    <property type="match status" value="1"/>
</dbReference>
<reference evidence="16" key="1">
    <citation type="submission" date="2018-06" db="EMBL/GenBank/DDBJ databases">
        <authorList>
            <person name="Zhirakovskaya E."/>
        </authorList>
    </citation>
    <scope>NUCLEOTIDE SEQUENCE</scope>
</reference>
<dbReference type="GO" id="GO:0003677">
    <property type="term" value="F:DNA binding"/>
    <property type="evidence" value="ECO:0007669"/>
    <property type="project" value="UniProtKB-KW"/>
</dbReference>
<evidence type="ECO:0000256" key="9">
    <source>
        <dbReference type="ARBA" id="ARBA00022989"/>
    </source>
</evidence>
<dbReference type="Pfam" id="PF17854">
    <property type="entry name" value="FtsK_alpha"/>
    <property type="match status" value="1"/>
</dbReference>
<evidence type="ECO:0000259" key="15">
    <source>
        <dbReference type="PROSITE" id="PS50901"/>
    </source>
</evidence>
<accession>A0A3B1C7B6</accession>
<evidence type="ECO:0000256" key="10">
    <source>
        <dbReference type="ARBA" id="ARBA00023125"/>
    </source>
</evidence>
<dbReference type="InterPro" id="IPR018541">
    <property type="entry name" value="Ftsk_gamma"/>
</dbReference>
<evidence type="ECO:0000256" key="11">
    <source>
        <dbReference type="ARBA" id="ARBA00023136"/>
    </source>
</evidence>
<dbReference type="PANTHER" id="PTHR22683:SF41">
    <property type="entry name" value="DNA TRANSLOCASE FTSK"/>
    <property type="match status" value="1"/>
</dbReference>
<dbReference type="InterPro" id="IPR027417">
    <property type="entry name" value="P-loop_NTPase"/>
</dbReference>
<dbReference type="GO" id="GO:0005886">
    <property type="term" value="C:plasma membrane"/>
    <property type="evidence" value="ECO:0007669"/>
    <property type="project" value="UniProtKB-SubCell"/>
</dbReference>
<evidence type="ECO:0000256" key="14">
    <source>
        <dbReference type="SAM" id="Phobius"/>
    </source>
</evidence>
<feature type="transmembrane region" description="Helical" evidence="14">
    <location>
        <begin position="67"/>
        <end position="87"/>
    </location>
</feature>
<dbReference type="SUPFAM" id="SSF46785">
    <property type="entry name" value="Winged helix' DNA-binding domain"/>
    <property type="match status" value="1"/>
</dbReference>
<feature type="transmembrane region" description="Helical" evidence="14">
    <location>
        <begin position="12"/>
        <end position="33"/>
    </location>
</feature>
<keyword evidence="6" id="KW-0547">Nucleotide-binding</keyword>
<dbReference type="InterPro" id="IPR041027">
    <property type="entry name" value="FtsK_alpha"/>
</dbReference>
<evidence type="ECO:0000256" key="8">
    <source>
        <dbReference type="ARBA" id="ARBA00022840"/>
    </source>
</evidence>